<reference evidence="3" key="1">
    <citation type="journal article" date="2017" name="Nat. Ecol. Evol.">
        <title>Genome expansion and lineage-specific genetic innovations in the forest pathogenic fungi Armillaria.</title>
        <authorList>
            <person name="Sipos G."/>
            <person name="Prasanna A.N."/>
            <person name="Walter M.C."/>
            <person name="O'Connor E."/>
            <person name="Balint B."/>
            <person name="Krizsan K."/>
            <person name="Kiss B."/>
            <person name="Hess J."/>
            <person name="Varga T."/>
            <person name="Slot J."/>
            <person name="Riley R."/>
            <person name="Boka B."/>
            <person name="Rigling D."/>
            <person name="Barry K."/>
            <person name="Lee J."/>
            <person name="Mihaltcheva S."/>
            <person name="LaButti K."/>
            <person name="Lipzen A."/>
            <person name="Waldron R."/>
            <person name="Moloney N.M."/>
            <person name="Sperisen C."/>
            <person name="Kredics L."/>
            <person name="Vagvoelgyi C."/>
            <person name="Patrignani A."/>
            <person name="Fitzpatrick D."/>
            <person name="Nagy I."/>
            <person name="Doyle S."/>
            <person name="Anderson J.B."/>
            <person name="Grigoriev I.V."/>
            <person name="Gueldener U."/>
            <person name="Muensterkoetter M."/>
            <person name="Nagy L.G."/>
        </authorList>
    </citation>
    <scope>NUCLEOTIDE SEQUENCE [LARGE SCALE GENOMIC DNA]</scope>
    <source>
        <strain evidence="3">28-4</strain>
    </source>
</reference>
<dbReference type="SUPFAM" id="SSF53271">
    <property type="entry name" value="PRTase-like"/>
    <property type="match status" value="1"/>
</dbReference>
<organism evidence="2 3">
    <name type="scientific">Armillaria solidipes</name>
    <dbReference type="NCBI Taxonomy" id="1076256"/>
    <lineage>
        <taxon>Eukaryota</taxon>
        <taxon>Fungi</taxon>
        <taxon>Dikarya</taxon>
        <taxon>Basidiomycota</taxon>
        <taxon>Agaricomycotina</taxon>
        <taxon>Agaricomycetes</taxon>
        <taxon>Agaricomycetidae</taxon>
        <taxon>Agaricales</taxon>
        <taxon>Marasmiineae</taxon>
        <taxon>Physalacriaceae</taxon>
        <taxon>Armillaria</taxon>
    </lineage>
</organism>
<accession>A0A2H3CRF4</accession>
<dbReference type="Gene3D" id="3.40.50.2020">
    <property type="match status" value="1"/>
</dbReference>
<proteinExistence type="predicted"/>
<evidence type="ECO:0000313" key="2">
    <source>
        <dbReference type="EMBL" id="PBK78713.1"/>
    </source>
</evidence>
<protein>
    <recommendedName>
        <fullName evidence="1">Phosphoribosyltransferase domain-containing protein</fullName>
    </recommendedName>
</protein>
<dbReference type="Proteomes" id="UP000218334">
    <property type="component" value="Unassembled WGS sequence"/>
</dbReference>
<dbReference type="InterPro" id="IPR029057">
    <property type="entry name" value="PRTase-like"/>
</dbReference>
<keyword evidence="3" id="KW-1185">Reference proteome</keyword>
<evidence type="ECO:0000313" key="3">
    <source>
        <dbReference type="Proteomes" id="UP000218334"/>
    </source>
</evidence>
<dbReference type="STRING" id="1076256.A0A2H3CRF4"/>
<name>A0A2H3CRF4_9AGAR</name>
<dbReference type="AlphaFoldDB" id="A0A2H3CRF4"/>
<dbReference type="InterPro" id="IPR000836">
    <property type="entry name" value="PRTase_dom"/>
</dbReference>
<sequence>MEAGLREVCRSMRIGKILIQRDEETTLPKLFYSKFRQDIAARYVLLLDPMLATGDEGGRGSH</sequence>
<evidence type="ECO:0000259" key="1">
    <source>
        <dbReference type="Pfam" id="PF14681"/>
    </source>
</evidence>
<dbReference type="EMBL" id="KZ293415">
    <property type="protein sequence ID" value="PBK78713.1"/>
    <property type="molecule type" value="Genomic_DNA"/>
</dbReference>
<gene>
    <name evidence="2" type="ORF">ARMSODRAFT_947682</name>
</gene>
<dbReference type="Pfam" id="PF14681">
    <property type="entry name" value="UPRTase"/>
    <property type="match status" value="1"/>
</dbReference>
<feature type="domain" description="Phosphoribosyltransferase" evidence="1">
    <location>
        <begin position="1"/>
        <end position="55"/>
    </location>
</feature>
<dbReference type="CDD" id="cd06223">
    <property type="entry name" value="PRTases_typeI"/>
    <property type="match status" value="1"/>
</dbReference>